<sequence length="90" mass="10100">MITIIDGVPIEEGSGNVYKDLGYPNAEQMLLKADLTHQLQQTINNLGFTKQQAAEKIGMTESWLSDLLDGQFRNIDEATIIQCLERISNF</sequence>
<name>A0A6L6PQJ0_9BURK</name>
<evidence type="ECO:0000259" key="1">
    <source>
        <dbReference type="Pfam" id="PF13744"/>
    </source>
</evidence>
<dbReference type="Pfam" id="PF13744">
    <property type="entry name" value="HTH_37"/>
    <property type="match status" value="1"/>
</dbReference>
<feature type="domain" description="HigA2-like helix-turn-helix" evidence="1">
    <location>
        <begin position="17"/>
        <end position="87"/>
    </location>
</feature>
<dbReference type="AlphaFoldDB" id="A0A6L6PQJ0"/>
<proteinExistence type="predicted"/>
<comment type="caution">
    <text evidence="2">The sequence shown here is derived from an EMBL/GenBank/DDBJ whole genome shotgun (WGS) entry which is preliminary data.</text>
</comment>
<dbReference type="SUPFAM" id="SSF47413">
    <property type="entry name" value="lambda repressor-like DNA-binding domains"/>
    <property type="match status" value="1"/>
</dbReference>
<evidence type="ECO:0000313" key="2">
    <source>
        <dbReference type="EMBL" id="MTV41358.1"/>
    </source>
</evidence>
<dbReference type="Gene3D" id="1.10.260.40">
    <property type="entry name" value="lambda repressor-like DNA-binding domains"/>
    <property type="match status" value="1"/>
</dbReference>
<dbReference type="InterPro" id="IPR010982">
    <property type="entry name" value="Lambda_DNA-bd_dom_sf"/>
</dbReference>
<organism evidence="2 3">
    <name type="scientific">Duganella radicis</name>
    <dbReference type="NCBI Taxonomy" id="551988"/>
    <lineage>
        <taxon>Bacteria</taxon>
        <taxon>Pseudomonadati</taxon>
        <taxon>Pseudomonadota</taxon>
        <taxon>Betaproteobacteria</taxon>
        <taxon>Burkholderiales</taxon>
        <taxon>Oxalobacteraceae</taxon>
        <taxon>Telluria group</taxon>
        <taxon>Duganella</taxon>
    </lineage>
</organism>
<keyword evidence="3" id="KW-1185">Reference proteome</keyword>
<dbReference type="InterPro" id="IPR039554">
    <property type="entry name" value="HigA2-like_HTH"/>
</dbReference>
<dbReference type="OrthoDB" id="129377at2"/>
<gene>
    <name evidence="2" type="ORF">GM676_27770</name>
</gene>
<dbReference type="EMBL" id="WNKY01000054">
    <property type="protein sequence ID" value="MTV41358.1"/>
    <property type="molecule type" value="Genomic_DNA"/>
</dbReference>
<dbReference type="RefSeq" id="WP_155467513.1">
    <property type="nucleotide sequence ID" value="NZ_WNKY01000054.1"/>
</dbReference>
<accession>A0A6L6PQJ0</accession>
<reference evidence="2 3" key="1">
    <citation type="submission" date="2019-11" db="EMBL/GenBank/DDBJ databases">
        <title>Type strains purchased from KCTC, JCM and DSMZ.</title>
        <authorList>
            <person name="Lu H."/>
        </authorList>
    </citation>
    <scope>NUCLEOTIDE SEQUENCE [LARGE SCALE GENOMIC DNA]</scope>
    <source>
        <strain evidence="2 3">KCTC 22382</strain>
    </source>
</reference>
<dbReference type="Proteomes" id="UP000475582">
    <property type="component" value="Unassembled WGS sequence"/>
</dbReference>
<dbReference type="GO" id="GO:0003677">
    <property type="term" value="F:DNA binding"/>
    <property type="evidence" value="ECO:0007669"/>
    <property type="project" value="InterPro"/>
</dbReference>
<protein>
    <submittedName>
        <fullName evidence="2">XRE family transcriptional regulator</fullName>
    </submittedName>
</protein>
<evidence type="ECO:0000313" key="3">
    <source>
        <dbReference type="Proteomes" id="UP000475582"/>
    </source>
</evidence>